<dbReference type="Proteomes" id="UP000321567">
    <property type="component" value="Unassembled WGS sequence"/>
</dbReference>
<evidence type="ECO:0000256" key="1">
    <source>
        <dbReference type="SAM" id="MobiDB-lite"/>
    </source>
</evidence>
<dbReference type="AlphaFoldDB" id="A0A512H6V5"/>
<protein>
    <submittedName>
        <fullName evidence="2">Uncharacterized protein</fullName>
    </submittedName>
</protein>
<reference evidence="2 3" key="1">
    <citation type="submission" date="2019-07" db="EMBL/GenBank/DDBJ databases">
        <title>Whole genome shotgun sequence of Rhodospirillum oryzae NBRC 107573.</title>
        <authorList>
            <person name="Hosoyama A."/>
            <person name="Uohara A."/>
            <person name="Ohji S."/>
            <person name="Ichikawa N."/>
        </authorList>
    </citation>
    <scope>NUCLEOTIDE SEQUENCE [LARGE SCALE GENOMIC DNA]</scope>
    <source>
        <strain evidence="2 3">NBRC 107573</strain>
    </source>
</reference>
<organism evidence="2 3">
    <name type="scientific">Pararhodospirillum oryzae</name>
    <dbReference type="NCBI Taxonomy" id="478448"/>
    <lineage>
        <taxon>Bacteria</taxon>
        <taxon>Pseudomonadati</taxon>
        <taxon>Pseudomonadota</taxon>
        <taxon>Alphaproteobacteria</taxon>
        <taxon>Rhodospirillales</taxon>
        <taxon>Rhodospirillaceae</taxon>
        <taxon>Pararhodospirillum</taxon>
    </lineage>
</organism>
<keyword evidence="3" id="KW-1185">Reference proteome</keyword>
<sequence length="89" mass="9179">MLLDRLLGTLRRSGIAADDLIALLARTVVDLLIADGRRGAALDRALLTLIEGMWQRAAERGRCPPAAGGGVSVGTAGCGRPPSRSGGEK</sequence>
<accession>A0A512H6V5</accession>
<feature type="region of interest" description="Disordered" evidence="1">
    <location>
        <begin position="65"/>
        <end position="89"/>
    </location>
</feature>
<dbReference type="EMBL" id="BJZO01000027">
    <property type="protein sequence ID" value="GEO81120.1"/>
    <property type="molecule type" value="Genomic_DNA"/>
</dbReference>
<comment type="caution">
    <text evidence="2">The sequence shown here is derived from an EMBL/GenBank/DDBJ whole genome shotgun (WGS) entry which is preliminary data.</text>
</comment>
<name>A0A512H6V5_9PROT</name>
<proteinExistence type="predicted"/>
<gene>
    <name evidence="2" type="ORF">ROR02_12510</name>
</gene>
<evidence type="ECO:0000313" key="3">
    <source>
        <dbReference type="Proteomes" id="UP000321567"/>
    </source>
</evidence>
<evidence type="ECO:0000313" key="2">
    <source>
        <dbReference type="EMBL" id="GEO81120.1"/>
    </source>
</evidence>